<dbReference type="Gene3D" id="3.30.250.20">
    <property type="entry name" value="L1 transposable element, C-terminal domain"/>
    <property type="match status" value="1"/>
</dbReference>
<keyword evidence="1" id="KW-0175">Coiled coil</keyword>
<comment type="caution">
    <text evidence="4">The sequence shown here is derived from an EMBL/GenBank/DDBJ whole genome shotgun (WGS) entry which is preliminary data.</text>
</comment>
<dbReference type="Gene3D" id="3.30.70.1820">
    <property type="entry name" value="L1 transposable element, RRM domain"/>
    <property type="match status" value="1"/>
</dbReference>
<evidence type="ECO:0000313" key="3">
    <source>
        <dbReference type="EMBL" id="RXN05210.1"/>
    </source>
</evidence>
<dbReference type="EMBL" id="QBIY01013414">
    <property type="protein sequence ID" value="RXN05210.1"/>
    <property type="molecule type" value="Genomic_DNA"/>
</dbReference>
<evidence type="ECO:0000313" key="4">
    <source>
        <dbReference type="EMBL" id="RXN23465.1"/>
    </source>
</evidence>
<dbReference type="STRING" id="84645.A0A498N3N8"/>
<feature type="compositionally biased region" description="Polar residues" evidence="2">
    <location>
        <begin position="21"/>
        <end position="34"/>
    </location>
</feature>
<gene>
    <name evidence="4" type="ORF">ROHU_022871</name>
    <name evidence="3" type="ORF">ROHU_033557</name>
</gene>
<name>A0A498N3N8_LABRO</name>
<feature type="region of interest" description="Disordered" evidence="2">
    <location>
        <begin position="1"/>
        <end position="34"/>
    </location>
</feature>
<accession>A0A498N3N8</accession>
<proteinExistence type="predicted"/>
<dbReference type="InterPro" id="IPR042566">
    <property type="entry name" value="L1_C"/>
</dbReference>
<dbReference type="Proteomes" id="UP000290572">
    <property type="component" value="Unassembled WGS sequence"/>
</dbReference>
<dbReference type="EMBL" id="QBIY01012561">
    <property type="protein sequence ID" value="RXN23465.1"/>
    <property type="molecule type" value="Genomic_DNA"/>
</dbReference>
<evidence type="ECO:0000313" key="5">
    <source>
        <dbReference type="Proteomes" id="UP000290572"/>
    </source>
</evidence>
<dbReference type="PANTHER" id="PTHR11505">
    <property type="entry name" value="L1 TRANSPOSABLE ELEMENT-RELATED"/>
    <property type="match status" value="1"/>
</dbReference>
<reference evidence="4 5" key="1">
    <citation type="submission" date="2018-03" db="EMBL/GenBank/DDBJ databases">
        <title>Draft genome sequence of Rohu Carp (Labeo rohita).</title>
        <authorList>
            <person name="Das P."/>
            <person name="Kushwaha B."/>
            <person name="Joshi C.G."/>
            <person name="Kumar D."/>
            <person name="Nagpure N.S."/>
            <person name="Sahoo L."/>
            <person name="Das S.P."/>
            <person name="Bit A."/>
            <person name="Patnaik S."/>
            <person name="Meher P.K."/>
            <person name="Jayasankar P."/>
            <person name="Koringa P.G."/>
            <person name="Patel N.V."/>
            <person name="Hinsu A.T."/>
            <person name="Kumar R."/>
            <person name="Pandey M."/>
            <person name="Agarwal S."/>
            <person name="Srivastava S."/>
            <person name="Singh M."/>
            <person name="Iquebal M.A."/>
            <person name="Jaiswal S."/>
            <person name="Angadi U.B."/>
            <person name="Kumar N."/>
            <person name="Raza M."/>
            <person name="Shah T.M."/>
            <person name="Rai A."/>
            <person name="Jena J.K."/>
        </authorList>
    </citation>
    <scope>NUCLEOTIDE SEQUENCE [LARGE SCALE GENOMIC DNA]</scope>
    <source>
        <strain evidence="4">DASCIFA01</strain>
        <tissue evidence="4">Testis</tissue>
    </source>
</reference>
<organism evidence="4 5">
    <name type="scientific">Labeo rohita</name>
    <name type="common">Indian major carp</name>
    <name type="synonym">Cyprinus rohita</name>
    <dbReference type="NCBI Taxonomy" id="84645"/>
    <lineage>
        <taxon>Eukaryota</taxon>
        <taxon>Metazoa</taxon>
        <taxon>Chordata</taxon>
        <taxon>Craniata</taxon>
        <taxon>Vertebrata</taxon>
        <taxon>Euteleostomi</taxon>
        <taxon>Actinopterygii</taxon>
        <taxon>Neopterygii</taxon>
        <taxon>Teleostei</taxon>
        <taxon>Ostariophysi</taxon>
        <taxon>Cypriniformes</taxon>
        <taxon>Cyprinidae</taxon>
        <taxon>Labeoninae</taxon>
        <taxon>Labeonini</taxon>
        <taxon>Labeo</taxon>
    </lineage>
</organism>
<keyword evidence="5" id="KW-1185">Reference proteome</keyword>
<dbReference type="AlphaFoldDB" id="A0A498N3N8"/>
<protein>
    <submittedName>
        <fullName evidence="4">LINE-1 type transposase domain-containing 1</fullName>
    </submittedName>
</protein>
<sequence length="271" mass="30584">MPRKKTQIASSPDEADERVDTTSANTGSPASSLSDAVAEITANISKIIEEKMDPISQLLQMHRSELDEHEKRITETETRISAVEDVVTPIKAKLQSLEKLVHELGERADDLENRGRRKNIRIVGLPEGVEGDNPTRFFESWLPKTLCITSKAGRIKLERAHRSLAPKPSSTQRPRPVLVRFHNFQDKQRVLKAARELGINGSPLKFGDSTVMFFQDFSASVLRKRKMFDEVKKRLKSLGAEYRQIYPALLKVTFRGSVKVFHDPAAVGARW</sequence>
<dbReference type="FunFam" id="3.30.70.1820:FF:000004">
    <property type="entry name" value="Uncharacterized protein"/>
    <property type="match status" value="1"/>
</dbReference>
<dbReference type="InterPro" id="IPR004244">
    <property type="entry name" value="Transposase_22"/>
</dbReference>
<feature type="coiled-coil region" evidence="1">
    <location>
        <begin position="59"/>
        <end position="114"/>
    </location>
</feature>
<dbReference type="SUPFAM" id="SSF57997">
    <property type="entry name" value="Tropomyosin"/>
    <property type="match status" value="1"/>
</dbReference>
<evidence type="ECO:0000256" key="1">
    <source>
        <dbReference type="SAM" id="Coils"/>
    </source>
</evidence>
<evidence type="ECO:0000256" key="2">
    <source>
        <dbReference type="SAM" id="MobiDB-lite"/>
    </source>
</evidence>